<evidence type="ECO:0000313" key="2">
    <source>
        <dbReference type="Proteomes" id="UP001165960"/>
    </source>
</evidence>
<keyword evidence="2" id="KW-1185">Reference proteome</keyword>
<comment type="caution">
    <text evidence="1">The sequence shown here is derived from an EMBL/GenBank/DDBJ whole genome shotgun (WGS) entry which is preliminary data.</text>
</comment>
<gene>
    <name evidence="1" type="ORF">DSO57_1000727</name>
</gene>
<dbReference type="EMBL" id="QTSX02004972">
    <property type="protein sequence ID" value="KAJ9063399.1"/>
    <property type="molecule type" value="Genomic_DNA"/>
</dbReference>
<protein>
    <submittedName>
        <fullName evidence="1">Uncharacterized protein</fullName>
    </submittedName>
</protein>
<name>A0ACC2SLV8_9FUNG</name>
<reference evidence="1" key="1">
    <citation type="submission" date="2022-04" db="EMBL/GenBank/DDBJ databases">
        <title>Genome of the entomopathogenic fungus Entomophthora muscae.</title>
        <authorList>
            <person name="Elya C."/>
            <person name="Lovett B.R."/>
            <person name="Lee E."/>
            <person name="Macias A.M."/>
            <person name="Hajek A.E."/>
            <person name="De Bivort B.L."/>
            <person name="Kasson M.T."/>
            <person name="De Fine Licht H.H."/>
            <person name="Stajich J.E."/>
        </authorList>
    </citation>
    <scope>NUCLEOTIDE SEQUENCE</scope>
    <source>
        <strain evidence="1">Berkeley</strain>
    </source>
</reference>
<dbReference type="Proteomes" id="UP001165960">
    <property type="component" value="Unassembled WGS sequence"/>
</dbReference>
<evidence type="ECO:0000313" key="1">
    <source>
        <dbReference type="EMBL" id="KAJ9063399.1"/>
    </source>
</evidence>
<proteinExistence type="predicted"/>
<sequence>MSALQLTGLFVTTATILVRLIRSGDHFPWYTRLLGIFKPSYPIQGTVEEGFEEVKEKFKENFDLGCEVGASIAVFSHGKKVVELYGGFKDFGKKTPYTQETLQLVYSSSKVMEAIAIARLVDKGYLKYEDKISSIWPEFGVKNKEDVTVEDLLRHEAGVTYFSDPQPAIEDLKDSEKRSKILAEQAHLWEGKKVRCYHAVSRGWYLNEISRRVHPLKRTLGEIYLEEINPLLNIEFYLGLSKENMPRRSTWYSVKTLDILSRIFLPGFILGPKASSKIRVEMFKKGNPFYNINKLRDPSKDFENGEDIHKDEMPSFNGFTNAFSLAKVMSCFANNGSFEGSVLISEAGINNAISDCIEEYDTCLFFNTCMSRGGFGMFIFPECGENTEFYGWPGLGGSFTVFNPEYNFSFAYVMNGAGLTVLTGGRAKDLLVAAFKAHMEVYYNKQTLS</sequence>
<organism evidence="1 2">
    <name type="scientific">Entomophthora muscae</name>
    <dbReference type="NCBI Taxonomy" id="34485"/>
    <lineage>
        <taxon>Eukaryota</taxon>
        <taxon>Fungi</taxon>
        <taxon>Fungi incertae sedis</taxon>
        <taxon>Zoopagomycota</taxon>
        <taxon>Entomophthoromycotina</taxon>
        <taxon>Entomophthoromycetes</taxon>
        <taxon>Entomophthorales</taxon>
        <taxon>Entomophthoraceae</taxon>
        <taxon>Entomophthora</taxon>
    </lineage>
</organism>
<accession>A0ACC2SLV8</accession>